<gene>
    <name evidence="2" type="ORF">AVDCRST_MAG87-3289</name>
</gene>
<sequence length="44" mass="4884">RLRGQDAFPDRRARCPVQSGPSPGLRRQSRHRSQDRGVASRGGV</sequence>
<protein>
    <submittedName>
        <fullName evidence="2">Uncharacterized protein</fullName>
    </submittedName>
</protein>
<feature type="region of interest" description="Disordered" evidence="1">
    <location>
        <begin position="1"/>
        <end position="44"/>
    </location>
</feature>
<feature type="non-terminal residue" evidence="2">
    <location>
        <position position="44"/>
    </location>
</feature>
<dbReference type="AlphaFoldDB" id="A0A6J4VKB9"/>
<evidence type="ECO:0000313" key="2">
    <source>
        <dbReference type="EMBL" id="CAA9580461.1"/>
    </source>
</evidence>
<dbReference type="EMBL" id="CADCWJ010000723">
    <property type="protein sequence ID" value="CAA9580461.1"/>
    <property type="molecule type" value="Genomic_DNA"/>
</dbReference>
<reference evidence="2" key="1">
    <citation type="submission" date="2020-02" db="EMBL/GenBank/DDBJ databases">
        <authorList>
            <person name="Meier V. D."/>
        </authorList>
    </citation>
    <scope>NUCLEOTIDE SEQUENCE</scope>
    <source>
        <strain evidence="2">AVDCRST_MAG87</strain>
    </source>
</reference>
<proteinExistence type="predicted"/>
<feature type="non-terminal residue" evidence="2">
    <location>
        <position position="1"/>
    </location>
</feature>
<accession>A0A6J4VKB9</accession>
<name>A0A6J4VKB9_9BACT</name>
<organism evidence="2">
    <name type="scientific">uncultured Thermomicrobiales bacterium</name>
    <dbReference type="NCBI Taxonomy" id="1645740"/>
    <lineage>
        <taxon>Bacteria</taxon>
        <taxon>Pseudomonadati</taxon>
        <taxon>Thermomicrobiota</taxon>
        <taxon>Thermomicrobia</taxon>
        <taxon>Thermomicrobiales</taxon>
        <taxon>environmental samples</taxon>
    </lineage>
</organism>
<evidence type="ECO:0000256" key="1">
    <source>
        <dbReference type="SAM" id="MobiDB-lite"/>
    </source>
</evidence>